<sequence length="227" mass="24818">MAPLIAIVGSDGSGKSTVGQALLEWMGEQRPAMLCHLGKQSGNLGRAIGRMPMIGRRMDRTIQKTVKDAGSRKGPSPIAALAIYAFSLRRLRRFRRMLAMRRQGIAILADRFPQLDVPDGLDGPGFGKVRHDRGIARTLAVREQKHFEWMTAHAPDLVIRLHVDVETAMLRKPDHDPAALAKKIARISDLRFGGTVPIVDIDTSQPLAIVVAEAKAAVAAMLERQPA</sequence>
<gene>
    <name evidence="1" type="ORF">PBT88_12550</name>
</gene>
<organism evidence="1 2">
    <name type="scientific">Sphingomonas abietis</name>
    <dbReference type="NCBI Taxonomy" id="3012344"/>
    <lineage>
        <taxon>Bacteria</taxon>
        <taxon>Pseudomonadati</taxon>
        <taxon>Pseudomonadota</taxon>
        <taxon>Alphaproteobacteria</taxon>
        <taxon>Sphingomonadales</taxon>
        <taxon>Sphingomonadaceae</taxon>
        <taxon>Sphingomonas</taxon>
    </lineage>
</organism>
<dbReference type="Proteomes" id="UP001210865">
    <property type="component" value="Chromosome"/>
</dbReference>
<dbReference type="Gene3D" id="3.40.50.300">
    <property type="entry name" value="P-loop containing nucleotide triphosphate hydrolases"/>
    <property type="match status" value="1"/>
</dbReference>
<evidence type="ECO:0000313" key="2">
    <source>
        <dbReference type="Proteomes" id="UP001210865"/>
    </source>
</evidence>
<proteinExistence type="predicted"/>
<dbReference type="EMBL" id="CP115174">
    <property type="protein sequence ID" value="WBO21034.1"/>
    <property type="molecule type" value="Genomic_DNA"/>
</dbReference>
<dbReference type="SUPFAM" id="SSF52540">
    <property type="entry name" value="P-loop containing nucleoside triphosphate hydrolases"/>
    <property type="match status" value="1"/>
</dbReference>
<accession>A0ABY7NHS0</accession>
<dbReference type="InterPro" id="IPR027417">
    <property type="entry name" value="P-loop_NTPase"/>
</dbReference>
<protein>
    <submittedName>
        <fullName evidence="1">Nucleoside triphosphate hydrolase</fullName>
    </submittedName>
</protein>
<keyword evidence="2" id="KW-1185">Reference proteome</keyword>
<dbReference type="GO" id="GO:0016787">
    <property type="term" value="F:hydrolase activity"/>
    <property type="evidence" value="ECO:0007669"/>
    <property type="project" value="UniProtKB-KW"/>
</dbReference>
<name>A0ABY7NHS0_9SPHN</name>
<evidence type="ECO:0000313" key="1">
    <source>
        <dbReference type="EMBL" id="WBO21034.1"/>
    </source>
</evidence>
<reference evidence="1 2" key="1">
    <citation type="submission" date="2022-12" db="EMBL/GenBank/DDBJ databases">
        <title>Sphingomonas abieness sp. nov., an endophytic bacterium isolated from Abies koreana.</title>
        <authorList>
            <person name="Jiang L."/>
            <person name="Lee J."/>
        </authorList>
    </citation>
    <scope>NUCLEOTIDE SEQUENCE [LARGE SCALE GENOMIC DNA]</scope>
    <source>
        <strain evidence="2">PAMB 00755</strain>
    </source>
</reference>
<dbReference type="RefSeq" id="WP_270075684.1">
    <property type="nucleotide sequence ID" value="NZ_CP115174.1"/>
</dbReference>
<keyword evidence="1" id="KW-0378">Hydrolase</keyword>